<evidence type="ECO:0000259" key="3">
    <source>
        <dbReference type="PROSITE" id="PS51208"/>
    </source>
</evidence>
<feature type="domain" description="Autotransporter" evidence="3">
    <location>
        <begin position="5431"/>
        <end position="5701"/>
    </location>
</feature>
<feature type="signal peptide" evidence="2">
    <location>
        <begin position="1"/>
        <end position="19"/>
    </location>
</feature>
<dbReference type="InterPro" id="IPR011050">
    <property type="entry name" value="Pectin_lyase_fold/virulence"/>
</dbReference>
<dbReference type="PANTHER" id="PTHR35037">
    <property type="entry name" value="C-TERMINAL REGION OF AIDA-LIKE PROTEIN"/>
    <property type="match status" value="1"/>
</dbReference>
<dbReference type="Gene3D" id="2.160.20.20">
    <property type="match status" value="1"/>
</dbReference>
<name>A0A2U8E011_9BACT</name>
<sequence length="5701" mass="567503">MAPCGLRAVPVFLLFAAFAVQLPSQDVTIIPLTPGNFNIPSSGTYAIRGTRDNGTVTGSMPGVTLLIDSLGRVNSSGYALNFIKGGAVIHNSGTVISSSDFGVFSATNPSSVTNYATGLIQGGGAGINMRGGGTVTNAGRIIGTKYYGITGSSDITITNSAGLIQGTNMGVFLQGGGNTITNSGTIIGGTDTGVLANNNTIITNTTGGLIEGIHGVKFVAGGTVFNAGVISGTGATAGVGVSSSAAATLVSNSTGGLIRGNYQGVSLGGGGIVLNAGTISGTGVTGSLDAGVYSKANATLVSNTTGALIQGDYNSVYLAGGGTVFNAGTISGTGAYSAGVYSSSNATLVSNTDGGLIRGVNHGVYLWVGGTVLNSGTISGNGSGGYGVYSHAGIASVDNVTGGLIQGVARGVYFVGGGIVDNRGIIDATGASGFGVHSANNATLVSNRAGGLIQGGLRGVYLREGGTVLNSGTISGTGVGGHGVYSHLGIGSVDNATGGLIQGGTVGVYLFNGGTVTNSGTIIGSNDYAVLVNDGMAEITNAVVGVIEGGIYAGGTTQVENRGLMRGDRGAVIGVDSTLANTGTIDVTGTAVIFEGVADFANGGLIRGGITGVQLVAGGTVTNSGTIIGAGAGVGGAYSSSAVTLVDNTASGLIQGLDRGVNFEGGGIVVNSGVISATGASGFGVQSSNNATLVSNTTGGLVWGLSRGVYLRAGGTVLNAGTISGTGAGGSGIYSASTATLVSNTTGGLIQGSRHGVYLGGGGTLVNAGTISGVGSDGYGVFSHIGIGSVDNAVGGLIHGRVQGVNLFSGGTVTNSGTIIGVKEYAVNANRSVADITNTADGVIEGGIYAGGTTRVDNRGLMRGVRGAVIGASSTLANTGTIDVTNTAVIFEGVADFNNQGLARGSLAGVHLRVGGTVANSGTIIGGSNYAVLVNNGVADITNAAGGVIEGGIYAGGTTRVDNQGLMRGERGAVIGASSTLANTGTIDVTGTAVIFEGAADFANGSLVRGGLIGVFLSAGGTVANSGTIIGGNDYAVLVNDGRAEITNTGVIEGGIYAGGTTKVDNRGLMRGERGAVIGASSTLANTGTIDVTGTAVILEGAADFANESLVRGSIAGVHLAVGGTVTNSGTIIGTEAHGIEGGDNIIITNAVIGLIQGGTAGISLAGNGTITNSGRIIGTNAASYGIRAGDTVTITNTTGGLVQGVLAGVHMQAGGTVENTGEIRGTRSSFISGGHGVLSENAAAHITNGVTGLMYGESAGLALTAGGVVINSGSIISSGIFNADAAGVRGGGAPVLLTNNATGLISSSRNGVQLDAGGEITNRGVIKGDEYAVTNVNVPMLVSNTDGGLIRGFRGGVLLQAGGTVLNSGTIEGVTGIHAINTGATITNAAGGLIRGGTLGIRMQTGGEVTNSGTIIGGAITGISSRDAARITNNATGLIQGGRFGIFLGAGGTIANSGTILAEGIPGQSYASGIESEEEATITNNAGGLIQGADAGVMLAYGGTLANSGTIIGLADVGVSNEEGRTVVTNLAGGVILGGDYAIDLLGDDEAHEVHLWNSSTLVGRLAIAGTASQLVLNGAAGSEYAYTSAVTGPTTFTGTLAKQGGGEWIMDTDGLDMHAVDVREGLLTVDWGITQLNAAAVNIAAGATLGVRATADATVANTLTGGGFVRLLNTSPTDAVTFSLQPLNPSDVYFTGTVGVGGGAQMTHFNFNDDAETVLADATLWLTENSETILDADRSIGGLNLDGGTFIVKTNTDSTSGVEPHLLTVKTLLVNEDNLTASTTIGVDTELLSGVPQAPDPRIGLEGNIFDIDVIASGSFLRERTIVHSTENGPEDGIGFDLVDSNGDPILSGTSSITYGTDTGGRPVGKNTYGYNAITQDGDILLNHGLISIESLSDIENIVIDPGDAIDDTLSAQLTGTGAAGFAFTGSRTIILGHTDNDYTGETLITGSATLTTAGIDNIIASSTKVTITAGAAFDTDNTDQALRNLSGAGAIHIGDGSLDIINNTAGLVFSGTIDGAGALTLAAGGALILVGNNTHTGVTTIETGAHLQLGEGEGGGASGMIASAAVANSGTLTINRSDNITHGGAITGAGDLVQLGAGTTTLTGANAITGNLVVETGALQIGSGATDGWAGGAVAANAQVAAGAALIFNRSDLVTYTGTVDVAGYLRSTGELHVGGDGGGEIVIAGSGSAQTVGVTIGSAAAATGRATVSDSGLWNNTGNLTLGDLGAGYLGISGDGLVNVGGAYSQNARSTLALDASGRDLDDAFIVATSATVGGTISVTGFAASSDDSTASAVLANARQVLLETTTGTISGAFASATLDGFDGSGLPDYLHGGIYKSADAKQYLAGLSLSWFGDTSYSHGTFTIDAGDTFDVDLALGNTTAHAGWDGKSLTKLGEGALILSASNTYTGTTLVNGGALDITGWTGSTARVIIGATATDSGTVNVSGYLGTAGDLYVADKGAGGMTISGSGVVQNNIGAIGNSAGGVGAVTVGGSGHWLNTGNLSVGRYGDGSLAIVGSGSVQSDTAYIGRFASGNGVVTVSDSGLWNNTGNLIVGNSGTGRLAISGSGLVTVGGAYRQNAMSTLALDASSRGSDDAFVIASSATVGGTLSVTGFSIGEDFSTASAVLANDKQVLLETTTGTIAGAFASATLDGFDAADLPDYIYGGIQKSADAKQYFAGVNLSWFGDAPRSHGTFTIGAGDTFDVDVALSNTTAHAGWDGKSLTKLGEGTLVLSASNTYTGTTFVNGGALNITDWTGGNTRVIIGETAADSGTVTVSGYLGVEAGVSSNGYLYVGDTGAGDMAIVESGSVKSAFGYIGAYDGGVGNVTVGGSGFWNNTRGFYVGANGTGTLTIAGSGSVQSDSGEIGGYATGVGAVTVGGSGFWNNTLTLAIGNNGTGSLRITESGSVQNTTGYIGNNSVNSTGSVTVDGSGYWNNTGDLHVGRSGTGILMIAGSGSVQTTNGYVGNNASGKGSVTVSGSGYFNNTGDLRVGNSGTGSLAISGSGRVQSDSGNIGYAANSNGSVTVDDFGYWNNTSMVGLYVGRTGTGTLTIAGSGSVQTTHGYIGRYAGSDGRVTVSGTGYFNNMNNLRVGYSGVGYLGVSGSGLVNVGGRYYQNAMSTLALDASSRGLDDAFVIASTATVDGTLSVTGFTIDSNLSTASAVLANGTQVLLKTTTGTISGTFASATLAGFDAASLPDYLYGGIYKSADAKQYLAGIDLSWFGGNAAYSHGDFTLGAGNTFDVDVVLGNTTAHAGWDGKSLTKLGEGTLILSAENTYTGTTLVSEGVLRAGTANAIAASDAVIVDGVFDLNNFNQRVNNLSGDGDITLGTGTLTVSTARSSTFSGLIAGDGALVKEGDSTLALTSDNTYEGDTFINNGELELGASGAIGATGVARIAQTGTLTLALENAAFANNTANAGVLLVTGSGVTLASDITGSGTNRIENLDTNITGDNTGFDGLWHIAADGSATVAMQDNLGDAATRVDGVLTVGNGSDWTYYNALSGAGVLAADLGGSGTFRFAAANAASTGSHFTGAVLVKNGSFLLDDDTSETALQKAMLHLGASGSASIASNRKIAGLDFDGGSFVTRMVNNVITGTLTVDRLGASGTGTIVISGSGPIDLEADAPTATSFFDQDDGENLQQVIAAGVVESGAGAQLSITTISGSALSGGTAAISKPVTDASGTLGTAYYDYFAVVSDEDGSRGVYLTYGLKRLDADDGKTIVLANEGATDDTLGVQLTGTGNFEMRATGEVFIGNAMSSYTGTTTITSGTVIANTDNAFGRTSLLDLAANTGVDLDDKTQTVGAFNGAATSTLNLNSGALTILSGGTSSGALTGGGTLALIDGVLDVVNSNNGFTATIENSGTLKLREAGAVGVSGEIENSNLVLFDAARGDFAKSVSGDGNVQLSNSSTITLTGANAITDSGSFIIDADSRLIASQAANTGAAVIANTGVFVADNAATWDFTNVLAGTGTLLKQNTGNLSIARANENFTGDTLIATGTLTAAIAGALGSSEVEVQSAGVLVFDNFDGAVSNDISGVGSAIVGSGADISIAGDNTGFTGTWLVRGGGTMTSQDNLGVAGASGAAVEIDGGRLVLDGMGGDYVFNHRLAGASGELLVRNAGSFNFGATTVVGANYSGTVRLQNNTFALGADNASALTNASLVIDDGNFTTVATGSQRIGNLLLESGTIRFALDNSGTAAASFVETNALHVGDTVLVVDTGGFNSVLSLLRQDEEMSVQLVKSSAHSGKTALTGAQLVDQAGNELGDATQRDITRAGTVTASGTYDFMATAGDDGIFLAYTLTHLHLLTSQTTLLDKDTAFLGGAELRALVSGDGNLQINADGETGIITLVNTGNTYTGATLVTGGTLKLGVDGALGQTRLLDLAANTGADLDGKAQTVGAFNGAATSTLNLNSGALTILSGGTSSGALTGGGTLALIGGMLDVTNSNSGFTAAIENSGTLKLREADGVGVTGEIENSNLVLFDAARGDFAKSVNGDGNVQLSSSSTITLTGANAITASGSFIIDADSRLIASRAENTGAAAIANSGVFVADNAATWDFANALSGAGELIKQNTGNLVISQANVRTGVTTITGGTLTLAHLGGLGDGNVTNNATLALTAAGAYANTTANAGLLDVRVTGVDLAANISGSGTNRIASDASVTVGGDNTGFDGEWDIIGDMLVSGQNNLGAAATNVSGTLRIESDTVPAWTYGNALTGAGVVAVDLAGGTFSFAASAGTNFNGTLSLVSTKLDFSNDAAGLLNEQALARATVRAGSASNVRVARGGAIGGLTMDGGTLGIAMDALSPAHVFKTGTLAVADSSSKVVLEGLSETLTPAGTLPPSTNFLDQDGPGANAVKLLDADIVTQEGQMEIMRVDGRAIGDGQKINYDDVVIANYEYAAFASATNTTDGRGSGLYYDYLLTELDIQRDKTLALDTIDATDSVLDARVTGEGSLHINATGGSITLNNSGNDYSGETVVTAGGMLVTGKNNVLGGNDSHTSLLRLENNTTTLIGNTAQIIGALNTAASSTIALGPNGALTIVNGGVADGTLTGGGLLELRGGTFTVTSANTGFAASIEIAEPAMVDLRDLAALGTGDIAVGGTLRFDVAASGTIVNALGGAGEIIKANSGTAVIATANAGFLGRASVEFGRLVFEDLAALNTADVSVAAEGTLEYRNVNGVMGNNVSGPGTLAITTSGSFGIGHDNAIDNVELSSAIVYLSATNALGGTAARVDVRDDSAIWIDIDQAQLGATALNNSTLGFVHSGSTFRRATLASLSGDNGSLVFNVDFTNAPGLKADGEVADHLAITNGSSDGTHTVLVNSVSAAGVPSDGETAIPLITDAGVATYLLDGEKVDFGLVSFELNKGSAVLSGLNLDPDKWYLLNAGLSDVADSIINTAAMLAKDWHYSLDALYLRMGHVRAELTGVEKPTGNLWLRGRGYHLNANNTISGRGFDQYAYGLTAGGDKAFRARSSVNLIGGFVDMGNIDRDFDAAGSEGKTRNLSVGLYAAWLHDNGWYADLVLKVDRYKNSFETRTAGNRLVRGDYNSNAQGVSLELGRRFGRGDGWWVEPGVQAAFAWLNSASYRTTPDDVAIDVKVDGSRAAQYRGQVRFGRQITNSRWSPYGKIGVVKTLTDGGEIHANDKTFLPDYDGWRFEAGFGASYLIDPRSQVYLDYEYNKAGAYERPWSINLGYRRLW</sequence>
<organism evidence="4 5">
    <name type="scientific">Ereboglobus luteus</name>
    <dbReference type="NCBI Taxonomy" id="1796921"/>
    <lineage>
        <taxon>Bacteria</taxon>
        <taxon>Pseudomonadati</taxon>
        <taxon>Verrucomicrobiota</taxon>
        <taxon>Opitutia</taxon>
        <taxon>Opitutales</taxon>
        <taxon>Opitutaceae</taxon>
        <taxon>Ereboglobus</taxon>
    </lineage>
</organism>
<dbReference type="KEGG" id="elut:CKA38_01870"/>
<dbReference type="NCBIfam" id="TIGR04393">
    <property type="entry name" value="rpt_T5SS_PEPC"/>
    <property type="match status" value="9"/>
</dbReference>
<dbReference type="NCBIfam" id="TIGR02601">
    <property type="entry name" value="autotrns_rpt"/>
    <property type="match status" value="4"/>
</dbReference>
<dbReference type="InterPro" id="IPR030895">
    <property type="entry name" value="T5SS_PEPC_rpt"/>
</dbReference>
<evidence type="ECO:0000256" key="1">
    <source>
        <dbReference type="ARBA" id="ARBA00022729"/>
    </source>
</evidence>
<dbReference type="SUPFAM" id="SSF103515">
    <property type="entry name" value="Autotransporter"/>
    <property type="match status" value="1"/>
</dbReference>
<dbReference type="InterPro" id="IPR005546">
    <property type="entry name" value="Autotransporte_beta"/>
</dbReference>
<dbReference type="InterPro" id="IPR006626">
    <property type="entry name" value="PbH1"/>
</dbReference>
<dbReference type="InterPro" id="IPR051551">
    <property type="entry name" value="Autotransporter_adhesion"/>
</dbReference>
<dbReference type="Pfam" id="PF12951">
    <property type="entry name" value="PATR"/>
    <property type="match status" value="7"/>
</dbReference>
<protein>
    <recommendedName>
        <fullName evidence="3">Autotransporter domain-containing protein</fullName>
    </recommendedName>
</protein>
<evidence type="ECO:0000256" key="2">
    <source>
        <dbReference type="SAM" id="SignalP"/>
    </source>
</evidence>
<dbReference type="InterPro" id="IPR003991">
    <property type="entry name" value="Pertactin_virulence_factor"/>
</dbReference>
<evidence type="ECO:0000313" key="4">
    <source>
        <dbReference type="EMBL" id="AWI08176.1"/>
    </source>
</evidence>
<dbReference type="Proteomes" id="UP000244896">
    <property type="component" value="Chromosome"/>
</dbReference>
<proteinExistence type="predicted"/>
<dbReference type="SMART" id="SM00869">
    <property type="entry name" value="Autotransporter"/>
    <property type="match status" value="1"/>
</dbReference>
<dbReference type="SMART" id="SM00710">
    <property type="entry name" value="PbH1"/>
    <property type="match status" value="13"/>
</dbReference>
<dbReference type="PRINTS" id="PR01484">
    <property type="entry name" value="PRTACTNFAMLY"/>
</dbReference>
<dbReference type="PROSITE" id="PS51208">
    <property type="entry name" value="AUTOTRANSPORTER"/>
    <property type="match status" value="1"/>
</dbReference>
<dbReference type="InterPro" id="IPR036709">
    <property type="entry name" value="Autotransporte_beta_dom_sf"/>
</dbReference>
<reference evidence="4 5" key="1">
    <citation type="journal article" date="2018" name="Syst. Appl. Microbiol.">
        <title>Ereboglobus luteus gen. nov. sp. nov. from cockroach guts, and new insights into the oxygen relationship of the genera Opitutus and Didymococcus (Verrucomicrobia: Opitutaceae).</title>
        <authorList>
            <person name="Tegtmeier D."/>
            <person name="Belitz A."/>
            <person name="Radek R."/>
            <person name="Heimerl T."/>
            <person name="Brune A."/>
        </authorList>
    </citation>
    <scope>NUCLEOTIDE SEQUENCE [LARGE SCALE GENOMIC DNA]</scope>
    <source>
        <strain evidence="4 5">Ho45</strain>
    </source>
</reference>
<feature type="chain" id="PRO_5015965943" description="Autotransporter domain-containing protein" evidence="2">
    <location>
        <begin position="20"/>
        <end position="5701"/>
    </location>
</feature>
<dbReference type="PANTHER" id="PTHR35037:SF3">
    <property type="entry name" value="C-TERMINAL REGION OF AIDA-LIKE PROTEIN"/>
    <property type="match status" value="1"/>
</dbReference>
<dbReference type="SUPFAM" id="SSF51126">
    <property type="entry name" value="Pectin lyase-like"/>
    <property type="match status" value="6"/>
</dbReference>
<dbReference type="InterPro" id="IPR013425">
    <property type="entry name" value="Autotrns_rpt"/>
</dbReference>
<gene>
    <name evidence="4" type="ORF">CKA38_01870</name>
</gene>
<accession>A0A2U8E011</accession>
<evidence type="ECO:0000313" key="5">
    <source>
        <dbReference type="Proteomes" id="UP000244896"/>
    </source>
</evidence>
<dbReference type="InterPro" id="IPR012332">
    <property type="entry name" value="Autotransporter_pectin_lyase_C"/>
</dbReference>
<keyword evidence="5" id="KW-1185">Reference proteome</keyword>
<keyword evidence="1 2" id="KW-0732">Signal</keyword>
<dbReference type="EMBL" id="CP023004">
    <property type="protein sequence ID" value="AWI08176.1"/>
    <property type="molecule type" value="Genomic_DNA"/>
</dbReference>